<accession>A0A6J5WYW8</accession>
<protein>
    <submittedName>
        <fullName evidence="2">Uncharacterized protein</fullName>
    </submittedName>
</protein>
<evidence type="ECO:0000256" key="1">
    <source>
        <dbReference type="SAM" id="SignalP"/>
    </source>
</evidence>
<keyword evidence="1" id="KW-0732">Signal</keyword>
<reference evidence="3" key="1">
    <citation type="journal article" date="2020" name="Genome Biol.">
        <title>Gamete binning: chromosome-level and haplotype-resolved genome assembly enabled by high-throughput single-cell sequencing of gamete genomes.</title>
        <authorList>
            <person name="Campoy J.A."/>
            <person name="Sun H."/>
            <person name="Goel M."/>
            <person name="Jiao W.-B."/>
            <person name="Folz-Donahue K."/>
            <person name="Wang N."/>
            <person name="Rubio M."/>
            <person name="Liu C."/>
            <person name="Kukat C."/>
            <person name="Ruiz D."/>
            <person name="Huettel B."/>
            <person name="Schneeberger K."/>
        </authorList>
    </citation>
    <scope>NUCLEOTIDE SEQUENCE [LARGE SCALE GENOMIC DNA]</scope>
    <source>
        <strain evidence="3">cv. Rojo Pasion</strain>
    </source>
</reference>
<dbReference type="Proteomes" id="UP000507245">
    <property type="component" value="Unassembled WGS sequence"/>
</dbReference>
<dbReference type="AlphaFoldDB" id="A0A6J5WYW8"/>
<sequence length="139" mass="15158">MDCRGRGHVRRGGDSPGVVLVLLLMAITSSQLPRTSHCMMEVMSKNSNTNISSNWCNGGIGQCQLIPQEPFMMDMVELEGGSRMPFDPYASLKVTRRTGQRGLALKLCGLKKPYADCLPPKGGGNLENCKGVPYKQTCH</sequence>
<feature type="signal peptide" evidence="1">
    <location>
        <begin position="1"/>
        <end position="30"/>
    </location>
</feature>
<organism evidence="2 3">
    <name type="scientific">Prunus armeniaca</name>
    <name type="common">Apricot</name>
    <name type="synonym">Armeniaca vulgaris</name>
    <dbReference type="NCBI Taxonomy" id="36596"/>
    <lineage>
        <taxon>Eukaryota</taxon>
        <taxon>Viridiplantae</taxon>
        <taxon>Streptophyta</taxon>
        <taxon>Embryophyta</taxon>
        <taxon>Tracheophyta</taxon>
        <taxon>Spermatophyta</taxon>
        <taxon>Magnoliopsida</taxon>
        <taxon>eudicotyledons</taxon>
        <taxon>Gunneridae</taxon>
        <taxon>Pentapetalae</taxon>
        <taxon>rosids</taxon>
        <taxon>fabids</taxon>
        <taxon>Rosales</taxon>
        <taxon>Rosaceae</taxon>
        <taxon>Amygdaloideae</taxon>
        <taxon>Amygdaleae</taxon>
        <taxon>Prunus</taxon>
    </lineage>
</organism>
<feature type="chain" id="PRO_5026660819" evidence="1">
    <location>
        <begin position="31"/>
        <end position="139"/>
    </location>
</feature>
<evidence type="ECO:0000313" key="2">
    <source>
        <dbReference type="EMBL" id="CAB4305197.1"/>
    </source>
</evidence>
<evidence type="ECO:0000313" key="3">
    <source>
        <dbReference type="Proteomes" id="UP000507245"/>
    </source>
</evidence>
<gene>
    <name evidence="2" type="ORF">ORAREDHAP_LOCUS23098</name>
</gene>
<keyword evidence="3" id="KW-1185">Reference proteome</keyword>
<proteinExistence type="predicted"/>
<name>A0A6J5WYW8_PRUAR</name>
<dbReference type="EMBL" id="CAEKKB010000003">
    <property type="protein sequence ID" value="CAB4305197.1"/>
    <property type="molecule type" value="Genomic_DNA"/>
</dbReference>